<sequence length="211" mass="23765">MPRSKKVFKKLKGKYYKRRNTINSKVITTDSKVNAQAGHAHDSFNSKKSCAKEKKIPNLNESFSSFDVKAIEIASLNFHERTQIVTVNTRFVYAMSSIGRGAEVGRMFCGIMNLPQPPTRFFPYGKRILNAAKLVYEDSIQNAAKDICENEALDESTDVSNTAQVLIFIRGVDKSYEVYEELLDVDSIHGTTTEANIFKGVENAINKKNLR</sequence>
<accession>A0A8X6YRV5</accession>
<name>A0A8X6YRV5_9ARAC</name>
<dbReference type="OrthoDB" id="10063846at2759"/>
<keyword evidence="2" id="KW-1185">Reference proteome</keyword>
<comment type="caution">
    <text evidence="1">The sequence shown here is derived from an EMBL/GenBank/DDBJ whole genome shotgun (WGS) entry which is preliminary data.</text>
</comment>
<evidence type="ECO:0000313" key="2">
    <source>
        <dbReference type="Proteomes" id="UP000886998"/>
    </source>
</evidence>
<organism evidence="1 2">
    <name type="scientific">Trichonephila inaurata madagascariensis</name>
    <dbReference type="NCBI Taxonomy" id="2747483"/>
    <lineage>
        <taxon>Eukaryota</taxon>
        <taxon>Metazoa</taxon>
        <taxon>Ecdysozoa</taxon>
        <taxon>Arthropoda</taxon>
        <taxon>Chelicerata</taxon>
        <taxon>Arachnida</taxon>
        <taxon>Araneae</taxon>
        <taxon>Araneomorphae</taxon>
        <taxon>Entelegynae</taxon>
        <taxon>Araneoidea</taxon>
        <taxon>Nephilidae</taxon>
        <taxon>Trichonephila</taxon>
        <taxon>Trichonephila inaurata</taxon>
    </lineage>
</organism>
<evidence type="ECO:0000313" key="1">
    <source>
        <dbReference type="EMBL" id="GFY76827.1"/>
    </source>
</evidence>
<dbReference type="PANTHER" id="PTHR45913:SF5">
    <property type="entry name" value="GENERAL TRANSCRIPTION FACTOR II-I REPEAT DOMAIN-CONTAINING PROTEIN 2A-LIKE PROTEIN"/>
    <property type="match status" value="1"/>
</dbReference>
<dbReference type="AlphaFoldDB" id="A0A8X6YRV5"/>
<dbReference type="Proteomes" id="UP000886998">
    <property type="component" value="Unassembled WGS sequence"/>
</dbReference>
<reference evidence="1" key="1">
    <citation type="submission" date="2020-08" db="EMBL/GenBank/DDBJ databases">
        <title>Multicomponent nature underlies the extraordinary mechanical properties of spider dragline silk.</title>
        <authorList>
            <person name="Kono N."/>
            <person name="Nakamura H."/>
            <person name="Mori M."/>
            <person name="Yoshida Y."/>
            <person name="Ohtoshi R."/>
            <person name="Malay A.D."/>
            <person name="Moran D.A.P."/>
            <person name="Tomita M."/>
            <person name="Numata K."/>
            <person name="Arakawa K."/>
        </authorList>
    </citation>
    <scope>NUCLEOTIDE SEQUENCE</scope>
</reference>
<dbReference type="EMBL" id="BMAV01022168">
    <property type="protein sequence ID" value="GFY76827.1"/>
    <property type="molecule type" value="Genomic_DNA"/>
</dbReference>
<gene>
    <name evidence="1" type="primary">AVEN_170246_1</name>
    <name evidence="1" type="ORF">TNIN_16591</name>
</gene>
<proteinExistence type="predicted"/>
<protein>
    <submittedName>
        <fullName evidence="1">Uncharacterized protein</fullName>
    </submittedName>
</protein>
<dbReference type="PANTHER" id="PTHR45913">
    <property type="entry name" value="EPM2A-INTERACTING PROTEIN 1"/>
    <property type="match status" value="1"/>
</dbReference>